<keyword evidence="2" id="KW-1185">Reference proteome</keyword>
<dbReference type="EMBL" id="JBJURJ010000009">
    <property type="protein sequence ID" value="MFM9329728.1"/>
    <property type="molecule type" value="Genomic_DNA"/>
</dbReference>
<dbReference type="Proteomes" id="UP001631969">
    <property type="component" value="Unassembled WGS sequence"/>
</dbReference>
<evidence type="ECO:0000313" key="1">
    <source>
        <dbReference type="EMBL" id="MFM9329728.1"/>
    </source>
</evidence>
<evidence type="ECO:0000313" key="2">
    <source>
        <dbReference type="Proteomes" id="UP001631969"/>
    </source>
</evidence>
<organism evidence="1 2">
    <name type="scientific">Paenibacillus mesotrionivorans</name>
    <dbReference type="NCBI Taxonomy" id="3160968"/>
    <lineage>
        <taxon>Bacteria</taxon>
        <taxon>Bacillati</taxon>
        <taxon>Bacillota</taxon>
        <taxon>Bacilli</taxon>
        <taxon>Bacillales</taxon>
        <taxon>Paenibacillaceae</taxon>
        <taxon>Paenibacillus</taxon>
    </lineage>
</organism>
<sequence length="202" mass="22739">MEKKPGRPRSESTRKAILDAACRLLEEQGFKAVTVDGISERAGVSKATIYKWWPNKAAVVIEAFFEASEAKLTVPDTGSVRQDLILQVRHLADFLTSGEGKTIKEFIAEGQFDPKIAEEYRSRYFNPRRLISKGILEKGIARGELRRDLDTELAIDLLFAPLFYRLLITGEPVDDRFIEMWIGYALTGLSAGTEIEALQFEP</sequence>
<reference evidence="1" key="1">
    <citation type="submission" date="2024-12" db="EMBL/GenBank/DDBJ databases">
        <authorList>
            <person name="Wu N."/>
        </authorList>
    </citation>
    <scope>NUCLEOTIDE SEQUENCE</scope>
    <source>
        <strain evidence="1">P15</strain>
    </source>
</reference>
<gene>
    <name evidence="1" type="ORF">ACI1P1_15645</name>
</gene>
<name>A0ACC7NY75_9BACL</name>
<accession>A0ACC7NY75</accession>
<comment type="caution">
    <text evidence="1">The sequence shown here is derived from an EMBL/GenBank/DDBJ whole genome shotgun (WGS) entry which is preliminary data.</text>
</comment>
<proteinExistence type="predicted"/>
<protein>
    <submittedName>
        <fullName evidence="1">TetR/AcrR family transcriptional regulator</fullName>
    </submittedName>
</protein>